<keyword evidence="15" id="KW-0614">Plasmid</keyword>
<keyword evidence="5" id="KW-0349">Heme</keyword>
<evidence type="ECO:0000313" key="15">
    <source>
        <dbReference type="EMBL" id="QDY71099.1"/>
    </source>
</evidence>
<comment type="similarity">
    <text evidence="12">Belongs to the cytochrome b561 family.</text>
</comment>
<feature type="domain" description="Cytochrome b561 bacterial/Ni-hydrogenase" evidence="14">
    <location>
        <begin position="8"/>
        <end position="177"/>
    </location>
</feature>
<dbReference type="PANTHER" id="PTHR30529:SF1">
    <property type="entry name" value="CYTOCHROME B561 HOMOLOG 2"/>
    <property type="match status" value="1"/>
</dbReference>
<keyword evidence="11 13" id="KW-0472">Membrane</keyword>
<evidence type="ECO:0000313" key="16">
    <source>
        <dbReference type="Proteomes" id="UP000318483"/>
    </source>
</evidence>
<feature type="transmembrane region" description="Helical" evidence="13">
    <location>
        <begin position="141"/>
        <end position="165"/>
    </location>
</feature>
<evidence type="ECO:0000256" key="12">
    <source>
        <dbReference type="ARBA" id="ARBA00037975"/>
    </source>
</evidence>
<keyword evidence="3" id="KW-0813">Transport</keyword>
<dbReference type="SUPFAM" id="SSF81342">
    <property type="entry name" value="Transmembrane di-heme cytochromes"/>
    <property type="match status" value="1"/>
</dbReference>
<evidence type="ECO:0000256" key="7">
    <source>
        <dbReference type="ARBA" id="ARBA00022723"/>
    </source>
</evidence>
<reference evidence="15 16" key="1">
    <citation type="submission" date="2019-07" db="EMBL/GenBank/DDBJ databases">
        <title>Litoreibacter alkalisoli sp. nov., isolated from saline-alkaline soil.</title>
        <authorList>
            <person name="Wang S."/>
            <person name="Xu L."/>
            <person name="Xing Y.-T."/>
            <person name="Sun J.-Q."/>
        </authorList>
    </citation>
    <scope>NUCLEOTIDE SEQUENCE [LARGE SCALE GENOMIC DNA]</scope>
    <source>
        <strain evidence="15 16">LN3S51</strain>
        <plasmid evidence="15 16">unnamed3</plasmid>
    </source>
</reference>
<dbReference type="InterPro" id="IPR011577">
    <property type="entry name" value="Cyt_b561_bac/Ni-Hgenase"/>
</dbReference>
<keyword evidence="8" id="KW-0249">Electron transport</keyword>
<keyword evidence="16" id="KW-1185">Reference proteome</keyword>
<dbReference type="GO" id="GO:0005886">
    <property type="term" value="C:plasma membrane"/>
    <property type="evidence" value="ECO:0007669"/>
    <property type="project" value="UniProtKB-SubCell"/>
</dbReference>
<dbReference type="PANTHER" id="PTHR30529">
    <property type="entry name" value="CYTOCHROME B561"/>
    <property type="match status" value="1"/>
</dbReference>
<evidence type="ECO:0000256" key="9">
    <source>
        <dbReference type="ARBA" id="ARBA00022989"/>
    </source>
</evidence>
<keyword evidence="6 13" id="KW-0812">Transmembrane</keyword>
<evidence type="ECO:0000256" key="11">
    <source>
        <dbReference type="ARBA" id="ARBA00023136"/>
    </source>
</evidence>
<name>A0A5B8IAJ2_9RHOB</name>
<accession>A0A5B8IAJ2</accession>
<dbReference type="GO" id="GO:0022904">
    <property type="term" value="P:respiratory electron transport chain"/>
    <property type="evidence" value="ECO:0007669"/>
    <property type="project" value="InterPro"/>
</dbReference>
<dbReference type="OrthoDB" id="8156287at2"/>
<sequence length="181" mass="20569">MSTELTGFTTTARLFHWLVACLVLLMIAAGLTMVQQGLPRPVQNSLYVFHKNTGVIILFIMLARLIYRLRNPYPPLPEMPALQRLAAEANHIALYVLIFMMPLSGYIRVRAGRYPIEWIDKLGLPILIPKSKPLEEVAQAIHYYCAMILIAAILMHIGAALYHGIWRRDGLLGRVWPPVQR</sequence>
<dbReference type="GO" id="GO:0046872">
    <property type="term" value="F:metal ion binding"/>
    <property type="evidence" value="ECO:0007669"/>
    <property type="project" value="UniProtKB-KW"/>
</dbReference>
<dbReference type="GO" id="GO:0020037">
    <property type="term" value="F:heme binding"/>
    <property type="evidence" value="ECO:0007669"/>
    <property type="project" value="TreeGrafter"/>
</dbReference>
<dbReference type="Pfam" id="PF01292">
    <property type="entry name" value="Ni_hydr_CYTB"/>
    <property type="match status" value="1"/>
</dbReference>
<dbReference type="InterPro" id="IPR016174">
    <property type="entry name" value="Di-haem_cyt_TM"/>
</dbReference>
<dbReference type="GO" id="GO:0009055">
    <property type="term" value="F:electron transfer activity"/>
    <property type="evidence" value="ECO:0007669"/>
    <property type="project" value="InterPro"/>
</dbReference>
<dbReference type="AlphaFoldDB" id="A0A5B8IAJ2"/>
<dbReference type="KEGG" id="lit:FPZ52_15415"/>
<evidence type="ECO:0000256" key="2">
    <source>
        <dbReference type="ARBA" id="ARBA00004651"/>
    </source>
</evidence>
<evidence type="ECO:0000256" key="10">
    <source>
        <dbReference type="ARBA" id="ARBA00023004"/>
    </source>
</evidence>
<evidence type="ECO:0000256" key="3">
    <source>
        <dbReference type="ARBA" id="ARBA00022448"/>
    </source>
</evidence>
<evidence type="ECO:0000259" key="14">
    <source>
        <dbReference type="Pfam" id="PF01292"/>
    </source>
</evidence>
<evidence type="ECO:0000256" key="1">
    <source>
        <dbReference type="ARBA" id="ARBA00001970"/>
    </source>
</evidence>
<keyword evidence="10" id="KW-0408">Iron</keyword>
<evidence type="ECO:0000256" key="8">
    <source>
        <dbReference type="ARBA" id="ARBA00022982"/>
    </source>
</evidence>
<organism evidence="15 16">
    <name type="scientific">Qingshengfaniella alkalisoli</name>
    <dbReference type="NCBI Taxonomy" id="2599296"/>
    <lineage>
        <taxon>Bacteria</taxon>
        <taxon>Pseudomonadati</taxon>
        <taxon>Pseudomonadota</taxon>
        <taxon>Alphaproteobacteria</taxon>
        <taxon>Rhodobacterales</taxon>
        <taxon>Paracoccaceae</taxon>
        <taxon>Qingshengfaniella</taxon>
    </lineage>
</organism>
<feature type="transmembrane region" description="Helical" evidence="13">
    <location>
        <begin position="46"/>
        <end position="67"/>
    </location>
</feature>
<evidence type="ECO:0000256" key="13">
    <source>
        <dbReference type="SAM" id="Phobius"/>
    </source>
</evidence>
<dbReference type="RefSeq" id="WP_146366515.1">
    <property type="nucleotide sequence ID" value="NZ_CP042264.1"/>
</dbReference>
<gene>
    <name evidence="15" type="ORF">FPZ52_15415</name>
</gene>
<dbReference type="Gene3D" id="1.20.950.20">
    <property type="entry name" value="Transmembrane di-heme cytochromes, Chain C"/>
    <property type="match status" value="1"/>
</dbReference>
<keyword evidence="7" id="KW-0479">Metal-binding</keyword>
<dbReference type="EMBL" id="CP042264">
    <property type="protein sequence ID" value="QDY71099.1"/>
    <property type="molecule type" value="Genomic_DNA"/>
</dbReference>
<evidence type="ECO:0000256" key="6">
    <source>
        <dbReference type="ARBA" id="ARBA00022692"/>
    </source>
</evidence>
<dbReference type="InterPro" id="IPR052168">
    <property type="entry name" value="Cytochrome_b561_oxidase"/>
</dbReference>
<keyword evidence="4" id="KW-1003">Cell membrane</keyword>
<proteinExistence type="inferred from homology"/>
<comment type="cofactor">
    <cofactor evidence="1">
        <name>heme b</name>
        <dbReference type="ChEBI" id="CHEBI:60344"/>
    </cofactor>
</comment>
<feature type="transmembrane region" description="Helical" evidence="13">
    <location>
        <begin position="92"/>
        <end position="109"/>
    </location>
</feature>
<keyword evidence="9 13" id="KW-1133">Transmembrane helix</keyword>
<comment type="subcellular location">
    <subcellularLocation>
        <location evidence="2">Cell membrane</location>
        <topology evidence="2">Multi-pass membrane protein</topology>
    </subcellularLocation>
</comment>
<evidence type="ECO:0000256" key="5">
    <source>
        <dbReference type="ARBA" id="ARBA00022617"/>
    </source>
</evidence>
<evidence type="ECO:0000256" key="4">
    <source>
        <dbReference type="ARBA" id="ARBA00022475"/>
    </source>
</evidence>
<geneLocation type="plasmid" evidence="15 16">
    <name>unnamed3</name>
</geneLocation>
<feature type="transmembrane region" description="Helical" evidence="13">
    <location>
        <begin position="14"/>
        <end position="34"/>
    </location>
</feature>
<protein>
    <submittedName>
        <fullName evidence="15">Cytochrome b</fullName>
    </submittedName>
</protein>
<dbReference type="Proteomes" id="UP000318483">
    <property type="component" value="Plasmid unnamed3"/>
</dbReference>